<feature type="chain" id="PRO_5039169024" description="GmrSD restriction endonucleases C-terminal domain-containing protein" evidence="3">
    <location>
        <begin position="27"/>
        <end position="352"/>
    </location>
</feature>
<dbReference type="InterPro" id="IPR010916">
    <property type="entry name" value="TonB_box_CS"/>
</dbReference>
<dbReference type="RefSeq" id="WP_188355772.1">
    <property type="nucleotide sequence ID" value="NZ_BMDH01000006.1"/>
</dbReference>
<feature type="compositionally biased region" description="Low complexity" evidence="1">
    <location>
        <begin position="300"/>
        <end position="314"/>
    </location>
</feature>
<gene>
    <name evidence="5" type="ORF">GCM10007377_16080</name>
</gene>
<dbReference type="InterPro" id="IPR011089">
    <property type="entry name" value="GmrSD_C"/>
</dbReference>
<sequence length="352" mass="37712">MRTSIKTTITTLTISALTILTLPALAQADTAPTAINTLNTLTVSPQANNYSQKRDRPADWAQANNNPGDYSTTRDTILARDMTNTTYNKYHQVQSGTLNDPYTGKTINFQRTNRATGTGDSTAVQIDHVVAFGEAWESGLSQQNKNTINQYYNDPYVLIAVDGKANMAKSDKDAAQWLPSNAGNPDYNCYYVARQIGIKHKYHLSVDNAEKAAMEHVLASCPAITIPTEGGITWQTNTSANTGNNDSSNTGNAGNAENSGSSDSTPTPAEQPKPETSNPTSPQQPQSPVTNPADSGQHVSTQPNHTNNTTTSTPREQQLAQTGIALGTLTTIVVALTIAGIALTTTRLKETR</sequence>
<feature type="transmembrane region" description="Helical" evidence="2">
    <location>
        <begin position="323"/>
        <end position="343"/>
    </location>
</feature>
<keyword evidence="6" id="KW-1185">Reference proteome</keyword>
<keyword evidence="3" id="KW-0732">Signal</keyword>
<protein>
    <recommendedName>
        <fullName evidence="4">GmrSD restriction endonucleases C-terminal domain-containing protein</fullName>
    </recommendedName>
</protein>
<dbReference type="PROSITE" id="PS00430">
    <property type="entry name" value="TONB_DEPENDENT_REC_1"/>
    <property type="match status" value="1"/>
</dbReference>
<evidence type="ECO:0000256" key="2">
    <source>
        <dbReference type="SAM" id="Phobius"/>
    </source>
</evidence>
<feature type="compositionally biased region" description="Polar residues" evidence="1">
    <location>
        <begin position="62"/>
        <end position="73"/>
    </location>
</feature>
<evidence type="ECO:0000256" key="1">
    <source>
        <dbReference type="SAM" id="MobiDB-lite"/>
    </source>
</evidence>
<feature type="compositionally biased region" description="Low complexity" evidence="1">
    <location>
        <begin position="274"/>
        <end position="292"/>
    </location>
</feature>
<proteinExistence type="predicted"/>
<feature type="compositionally biased region" description="Low complexity" evidence="1">
    <location>
        <begin position="237"/>
        <end position="256"/>
    </location>
</feature>
<evidence type="ECO:0000313" key="5">
    <source>
        <dbReference type="EMBL" id="GGI15474.1"/>
    </source>
</evidence>
<keyword evidence="2" id="KW-0472">Membrane</keyword>
<feature type="compositionally biased region" description="Polar residues" evidence="1">
    <location>
        <begin position="257"/>
        <end position="268"/>
    </location>
</feature>
<feature type="region of interest" description="Disordered" evidence="1">
    <location>
        <begin position="46"/>
        <end position="73"/>
    </location>
</feature>
<dbReference type="EMBL" id="BMDH01000006">
    <property type="protein sequence ID" value="GGI15474.1"/>
    <property type="molecule type" value="Genomic_DNA"/>
</dbReference>
<comment type="caution">
    <text evidence="5">The sequence shown here is derived from an EMBL/GenBank/DDBJ whole genome shotgun (WGS) entry which is preliminary data.</text>
</comment>
<evidence type="ECO:0000313" key="6">
    <source>
        <dbReference type="Proteomes" id="UP000619536"/>
    </source>
</evidence>
<feature type="domain" description="GmrSD restriction endonucleases C-terminal" evidence="4">
    <location>
        <begin position="73"/>
        <end position="214"/>
    </location>
</feature>
<reference evidence="5" key="2">
    <citation type="submission" date="2020-09" db="EMBL/GenBank/DDBJ databases">
        <authorList>
            <person name="Sun Q."/>
            <person name="Sedlacek I."/>
        </authorList>
    </citation>
    <scope>NUCLEOTIDE SEQUENCE</scope>
    <source>
        <strain evidence="5">CCM 8606</strain>
    </source>
</reference>
<dbReference type="Proteomes" id="UP000619536">
    <property type="component" value="Unassembled WGS sequence"/>
</dbReference>
<name>A0A8J3AMK0_9BIFI</name>
<keyword evidence="2" id="KW-0812">Transmembrane</keyword>
<accession>A0A8J3AMK0</accession>
<dbReference type="AlphaFoldDB" id="A0A8J3AMK0"/>
<reference evidence="5" key="1">
    <citation type="journal article" date="2014" name="Int. J. Syst. Evol. Microbiol.">
        <title>Complete genome sequence of Corynebacterium casei LMG S-19264T (=DSM 44701T), isolated from a smear-ripened cheese.</title>
        <authorList>
            <consortium name="US DOE Joint Genome Institute (JGI-PGF)"/>
            <person name="Walter F."/>
            <person name="Albersmeier A."/>
            <person name="Kalinowski J."/>
            <person name="Ruckert C."/>
        </authorList>
    </citation>
    <scope>NUCLEOTIDE SEQUENCE</scope>
    <source>
        <strain evidence="5">CCM 8606</strain>
    </source>
</reference>
<evidence type="ECO:0000259" key="4">
    <source>
        <dbReference type="Pfam" id="PF07510"/>
    </source>
</evidence>
<feature type="signal peptide" evidence="3">
    <location>
        <begin position="1"/>
        <end position="26"/>
    </location>
</feature>
<dbReference type="PANTHER" id="PTHR24094">
    <property type="entry name" value="SECRETED PROTEIN"/>
    <property type="match status" value="1"/>
</dbReference>
<evidence type="ECO:0000256" key="3">
    <source>
        <dbReference type="SAM" id="SignalP"/>
    </source>
</evidence>
<feature type="region of interest" description="Disordered" evidence="1">
    <location>
        <begin position="235"/>
        <end position="316"/>
    </location>
</feature>
<dbReference type="PANTHER" id="PTHR24094:SF15">
    <property type="entry name" value="AMP-DEPENDENT SYNTHETASE_LIGASE DOMAIN-CONTAINING PROTEIN-RELATED"/>
    <property type="match status" value="1"/>
</dbReference>
<organism evidence="5 6">
    <name type="scientific">Galliscardovia ingluviei</name>
    <dbReference type="NCBI Taxonomy" id="1769422"/>
    <lineage>
        <taxon>Bacteria</taxon>
        <taxon>Bacillati</taxon>
        <taxon>Actinomycetota</taxon>
        <taxon>Actinomycetes</taxon>
        <taxon>Bifidobacteriales</taxon>
        <taxon>Bifidobacteriaceae</taxon>
        <taxon>Galliscardovia</taxon>
    </lineage>
</organism>
<dbReference type="Pfam" id="PF07510">
    <property type="entry name" value="GmrSD_C"/>
    <property type="match status" value="1"/>
</dbReference>
<keyword evidence="2" id="KW-1133">Transmembrane helix</keyword>